<evidence type="ECO:0000256" key="3">
    <source>
        <dbReference type="ARBA" id="ARBA00023157"/>
    </source>
</evidence>
<proteinExistence type="predicted"/>
<dbReference type="PANTHER" id="PTHR45889">
    <property type="entry name" value="IG-LIKE DOMAIN-CONTAINING PROTEIN"/>
    <property type="match status" value="1"/>
</dbReference>
<dbReference type="PROSITE" id="PS50835">
    <property type="entry name" value="IG_LIKE"/>
    <property type="match status" value="3"/>
</dbReference>
<dbReference type="InterPro" id="IPR013162">
    <property type="entry name" value="CD80_C2-set"/>
</dbReference>
<dbReference type="Pfam" id="PF08205">
    <property type="entry name" value="C2-set_2"/>
    <property type="match status" value="1"/>
</dbReference>
<organism evidence="5 6">
    <name type="scientific">Mytilus edulis</name>
    <name type="common">Blue mussel</name>
    <dbReference type="NCBI Taxonomy" id="6550"/>
    <lineage>
        <taxon>Eukaryota</taxon>
        <taxon>Metazoa</taxon>
        <taxon>Spiralia</taxon>
        <taxon>Lophotrochozoa</taxon>
        <taxon>Mollusca</taxon>
        <taxon>Bivalvia</taxon>
        <taxon>Autobranchia</taxon>
        <taxon>Pteriomorphia</taxon>
        <taxon>Mytilida</taxon>
        <taxon>Mytiloidea</taxon>
        <taxon>Mytilidae</taxon>
        <taxon>Mytilinae</taxon>
        <taxon>Mytilus</taxon>
    </lineage>
</organism>
<comment type="subcellular location">
    <subcellularLocation>
        <location evidence="1">Membrane</location>
        <topology evidence="1">Single-pass membrane protein</topology>
    </subcellularLocation>
</comment>
<dbReference type="InterPro" id="IPR007110">
    <property type="entry name" value="Ig-like_dom"/>
</dbReference>
<keyword evidence="2" id="KW-0472">Membrane</keyword>
<dbReference type="InterPro" id="IPR036179">
    <property type="entry name" value="Ig-like_dom_sf"/>
</dbReference>
<feature type="domain" description="Ig-like" evidence="4">
    <location>
        <begin position="281"/>
        <end position="367"/>
    </location>
</feature>
<feature type="domain" description="Ig-like" evidence="4">
    <location>
        <begin position="380"/>
        <end position="451"/>
    </location>
</feature>
<dbReference type="Pfam" id="PF07679">
    <property type="entry name" value="I-set"/>
    <property type="match status" value="1"/>
</dbReference>
<dbReference type="SUPFAM" id="SSF48726">
    <property type="entry name" value="Immunoglobulin"/>
    <property type="match status" value="4"/>
</dbReference>
<name>A0A8S3QM41_MYTED</name>
<evidence type="ECO:0000259" key="4">
    <source>
        <dbReference type="PROSITE" id="PS50835"/>
    </source>
</evidence>
<dbReference type="AlphaFoldDB" id="A0A8S3QM41"/>
<accession>A0A8S3QM41</accession>
<evidence type="ECO:0000313" key="6">
    <source>
        <dbReference type="Proteomes" id="UP000683360"/>
    </source>
</evidence>
<gene>
    <name evidence="5" type="ORF">MEDL_10820</name>
</gene>
<evidence type="ECO:0000256" key="1">
    <source>
        <dbReference type="ARBA" id="ARBA00004167"/>
    </source>
</evidence>
<protein>
    <recommendedName>
        <fullName evidence="4">Ig-like domain-containing protein</fullName>
    </recommendedName>
</protein>
<dbReference type="PANTHER" id="PTHR45889:SF8">
    <property type="entry name" value="IG-LIKE DOMAIN-CONTAINING PROTEIN"/>
    <property type="match status" value="1"/>
</dbReference>
<feature type="domain" description="Ig-like" evidence="4">
    <location>
        <begin position="172"/>
        <end position="274"/>
    </location>
</feature>
<sequence length="576" mass="63638">MPVPDKTLFNTKPLSAIMESPSSKSSTKPQSFVISTSDILPVYNEEIKIRAPCGAIPTRLLKVSINLTSSSGFAYVGVDFTLSCKSNVLSIIFTRNGKLECAITGSNPNGTCSFFGDYIKNYEYRCNNSTGVYNLTIPSSFDIDTLHGSNWQCSAPSIPDNSPVVQLYVYVPITQVYIATKEMDNNPPGIILNRSKTFTCTTSAGRPSSRIQWFKSTDNITSLATPTPDTNCNNDKCRSSSELTYTGIKSDDGKVIYCTAVNGKGPTVRSENISIDIWCKPSKRHSQYTTNTSWRNHPGNEIKLKCTVTGGNPLAILTWDCDGTILNETTGNIASYSVTFFAKRTSNNKICTCSASHVVMSYKPIISHQLIVYYEPIYYPIINQTPPGHIISGTNVILTCEILGGNPLAILSWNCTGVSRNNTSVNKASYSVEIVVNRTFNNIICACSATHYIPSFRPTVRHMLDVYFKPFLDNTIPYSPSNISATENKKLKITLAINANPKPTIQWTFKADTGCNFSPLVSNTTTNGFLTSSSILIDKVRSSDFGEYTFTANNTVGMFFRRFEVIKEGKFYFKTW</sequence>
<keyword evidence="3" id="KW-1015">Disulfide bond</keyword>
<dbReference type="Gene3D" id="2.60.40.10">
    <property type="entry name" value="Immunoglobulins"/>
    <property type="match status" value="3"/>
</dbReference>
<comment type="caution">
    <text evidence="5">The sequence shown here is derived from an EMBL/GenBank/DDBJ whole genome shotgun (WGS) entry which is preliminary data.</text>
</comment>
<dbReference type="Proteomes" id="UP000683360">
    <property type="component" value="Unassembled WGS sequence"/>
</dbReference>
<dbReference type="GO" id="GO:0016020">
    <property type="term" value="C:membrane"/>
    <property type="evidence" value="ECO:0007669"/>
    <property type="project" value="UniProtKB-SubCell"/>
</dbReference>
<dbReference type="InterPro" id="IPR013783">
    <property type="entry name" value="Ig-like_fold"/>
</dbReference>
<dbReference type="InterPro" id="IPR013098">
    <property type="entry name" value="Ig_I-set"/>
</dbReference>
<dbReference type="OrthoDB" id="6158319at2759"/>
<dbReference type="InterPro" id="IPR003599">
    <property type="entry name" value="Ig_sub"/>
</dbReference>
<keyword evidence="6" id="KW-1185">Reference proteome</keyword>
<reference evidence="5" key="1">
    <citation type="submission" date="2021-03" db="EMBL/GenBank/DDBJ databases">
        <authorList>
            <person name="Bekaert M."/>
        </authorList>
    </citation>
    <scope>NUCLEOTIDE SEQUENCE</scope>
</reference>
<evidence type="ECO:0000313" key="5">
    <source>
        <dbReference type="EMBL" id="CAG2195897.1"/>
    </source>
</evidence>
<dbReference type="SMART" id="SM00409">
    <property type="entry name" value="IG"/>
    <property type="match status" value="2"/>
</dbReference>
<dbReference type="EMBL" id="CAJPWZ010000536">
    <property type="protein sequence ID" value="CAG2195897.1"/>
    <property type="molecule type" value="Genomic_DNA"/>
</dbReference>
<evidence type="ECO:0000256" key="2">
    <source>
        <dbReference type="ARBA" id="ARBA00023136"/>
    </source>
</evidence>